<sequence>MLLVFLYISREIIFRYEILVDQRFLYLYNYSDRHESYIFLFSVIVLVAIYEEVIFRGMVQHWLTNKVGSIVAILITSVLFGWMHGDYELFGMTMGIAFGFIYHLKRSLSAAILLHMLWNLISSFSM</sequence>
<dbReference type="Proteomes" id="UP001596990">
    <property type="component" value="Unassembled WGS sequence"/>
</dbReference>
<protein>
    <submittedName>
        <fullName evidence="3">CPBP family intramembrane glutamic endopeptidase</fullName>
        <ecNumber evidence="3">3.4.-.-</ecNumber>
    </submittedName>
</protein>
<reference evidence="4" key="1">
    <citation type="journal article" date="2019" name="Int. J. Syst. Evol. Microbiol.">
        <title>The Global Catalogue of Microorganisms (GCM) 10K type strain sequencing project: providing services to taxonomists for standard genome sequencing and annotation.</title>
        <authorList>
            <consortium name="The Broad Institute Genomics Platform"/>
            <consortium name="The Broad Institute Genome Sequencing Center for Infectious Disease"/>
            <person name="Wu L."/>
            <person name="Ma J."/>
        </authorList>
    </citation>
    <scope>NUCLEOTIDE SEQUENCE [LARGE SCALE GENOMIC DNA]</scope>
    <source>
        <strain evidence="4">CCUG 56607</strain>
    </source>
</reference>
<dbReference type="PANTHER" id="PTHR36435:SF1">
    <property type="entry name" value="CAAX AMINO TERMINAL PROTEASE FAMILY PROTEIN"/>
    <property type="match status" value="1"/>
</dbReference>
<name>A0ABW3KZ84_9BACI</name>
<feature type="transmembrane region" description="Helical" evidence="1">
    <location>
        <begin position="96"/>
        <end position="121"/>
    </location>
</feature>
<comment type="caution">
    <text evidence="3">The sequence shown here is derived from an EMBL/GenBank/DDBJ whole genome shotgun (WGS) entry which is preliminary data.</text>
</comment>
<keyword evidence="1" id="KW-0472">Membrane</keyword>
<dbReference type="InterPro" id="IPR003675">
    <property type="entry name" value="Rce1/LyrA-like_dom"/>
</dbReference>
<dbReference type="Pfam" id="PF02517">
    <property type="entry name" value="Rce1-like"/>
    <property type="match status" value="1"/>
</dbReference>
<evidence type="ECO:0000256" key="1">
    <source>
        <dbReference type="SAM" id="Phobius"/>
    </source>
</evidence>
<keyword evidence="1" id="KW-1133">Transmembrane helix</keyword>
<organism evidence="3 4">
    <name type="scientific">Thalassobacillus hwangdonensis</name>
    <dbReference type="NCBI Taxonomy" id="546108"/>
    <lineage>
        <taxon>Bacteria</taxon>
        <taxon>Bacillati</taxon>
        <taxon>Bacillota</taxon>
        <taxon>Bacilli</taxon>
        <taxon>Bacillales</taxon>
        <taxon>Bacillaceae</taxon>
        <taxon>Thalassobacillus</taxon>
    </lineage>
</organism>
<feature type="domain" description="CAAX prenyl protease 2/Lysostaphin resistance protein A-like" evidence="2">
    <location>
        <begin position="36"/>
        <end position="121"/>
    </location>
</feature>
<dbReference type="EMBL" id="JBHTKL010000001">
    <property type="protein sequence ID" value="MFD1018990.1"/>
    <property type="molecule type" value="Genomic_DNA"/>
</dbReference>
<dbReference type="InterPro" id="IPR052710">
    <property type="entry name" value="CAAX_protease"/>
</dbReference>
<keyword evidence="4" id="KW-1185">Reference proteome</keyword>
<feature type="transmembrane region" description="Helical" evidence="1">
    <location>
        <begin position="36"/>
        <end position="55"/>
    </location>
</feature>
<keyword evidence="3" id="KW-0378">Hydrolase</keyword>
<proteinExistence type="predicted"/>
<dbReference type="EC" id="3.4.-.-" evidence="3"/>
<dbReference type="PANTHER" id="PTHR36435">
    <property type="entry name" value="SLR1288 PROTEIN"/>
    <property type="match status" value="1"/>
</dbReference>
<feature type="transmembrane region" description="Helical" evidence="1">
    <location>
        <begin position="67"/>
        <end position="84"/>
    </location>
</feature>
<dbReference type="GO" id="GO:0016787">
    <property type="term" value="F:hydrolase activity"/>
    <property type="evidence" value="ECO:0007669"/>
    <property type="project" value="UniProtKB-KW"/>
</dbReference>
<evidence type="ECO:0000259" key="2">
    <source>
        <dbReference type="Pfam" id="PF02517"/>
    </source>
</evidence>
<gene>
    <name evidence="3" type="ORF">ACFQ2J_07240</name>
</gene>
<accession>A0ABW3KZ84</accession>
<keyword evidence="1" id="KW-0812">Transmembrane</keyword>
<evidence type="ECO:0000313" key="3">
    <source>
        <dbReference type="EMBL" id="MFD1018990.1"/>
    </source>
</evidence>
<evidence type="ECO:0000313" key="4">
    <source>
        <dbReference type="Proteomes" id="UP001596990"/>
    </source>
</evidence>